<dbReference type="RefSeq" id="WP_136494851.1">
    <property type="nucleotide sequence ID" value="NZ_CP046052.1"/>
</dbReference>
<keyword evidence="2" id="KW-1185">Reference proteome</keyword>
<name>A0A6B8KAP7_9HYPH</name>
<dbReference type="AlphaFoldDB" id="A0A6B8KAP7"/>
<protein>
    <submittedName>
        <fullName evidence="1">Ribbon-helix-helix protein, CopG family</fullName>
    </submittedName>
</protein>
<sequence length="79" mass="8773">MSAAFTVRLDEATLCALDQLAEKIERSRNWLAAKAIEDYIALNAWQVAKIEAGIAAADRGEFASDDELARVRKKFTSKE</sequence>
<dbReference type="InterPro" id="IPR010985">
    <property type="entry name" value="Ribbon_hlx_hlx"/>
</dbReference>
<dbReference type="CDD" id="cd22233">
    <property type="entry name" value="RHH_CopAso-like"/>
    <property type="match status" value="1"/>
</dbReference>
<evidence type="ECO:0000313" key="2">
    <source>
        <dbReference type="Proteomes" id="UP000309061"/>
    </source>
</evidence>
<accession>A0A6B8KAP7</accession>
<gene>
    <name evidence="1" type="ORF">H2LOC_001960</name>
</gene>
<dbReference type="Proteomes" id="UP000309061">
    <property type="component" value="Chromosome"/>
</dbReference>
<dbReference type="SUPFAM" id="SSF47598">
    <property type="entry name" value="Ribbon-helix-helix"/>
    <property type="match status" value="1"/>
</dbReference>
<dbReference type="GO" id="GO:0006355">
    <property type="term" value="P:regulation of DNA-templated transcription"/>
    <property type="evidence" value="ECO:0007669"/>
    <property type="project" value="InterPro"/>
</dbReference>
<organism evidence="1 2">
    <name type="scientific">Methylocystis heyeri</name>
    <dbReference type="NCBI Taxonomy" id="391905"/>
    <lineage>
        <taxon>Bacteria</taxon>
        <taxon>Pseudomonadati</taxon>
        <taxon>Pseudomonadota</taxon>
        <taxon>Alphaproteobacteria</taxon>
        <taxon>Hyphomicrobiales</taxon>
        <taxon>Methylocystaceae</taxon>
        <taxon>Methylocystis</taxon>
    </lineage>
</organism>
<dbReference type="InterPro" id="IPR052991">
    <property type="entry name" value="Non-func_TypeII_TA_Antitoxin"/>
</dbReference>
<dbReference type="PANTHER" id="PTHR40688:SF2">
    <property type="entry name" value="RIBBON-HELIX-HELIX PROTEIN COPG DOMAIN-CONTAINING PROTEIN"/>
    <property type="match status" value="1"/>
</dbReference>
<proteinExistence type="predicted"/>
<reference evidence="1 2" key="1">
    <citation type="submission" date="2019-11" db="EMBL/GenBank/DDBJ databases">
        <title>The genome sequence of Methylocystis heyeri.</title>
        <authorList>
            <person name="Oshkin I.Y."/>
            <person name="Miroshnikov K."/>
            <person name="Dedysh S.N."/>
        </authorList>
    </citation>
    <scope>NUCLEOTIDE SEQUENCE [LARGE SCALE GENOMIC DNA]</scope>
    <source>
        <strain evidence="1 2">H2</strain>
    </source>
</reference>
<evidence type="ECO:0000313" key="1">
    <source>
        <dbReference type="EMBL" id="QGM44552.1"/>
    </source>
</evidence>
<dbReference type="KEGG" id="mhey:H2LOC_001960"/>
<dbReference type="OrthoDB" id="9812023at2"/>
<dbReference type="EMBL" id="CP046052">
    <property type="protein sequence ID" value="QGM44552.1"/>
    <property type="molecule type" value="Genomic_DNA"/>
</dbReference>
<dbReference type="PANTHER" id="PTHR40688">
    <property type="match status" value="1"/>
</dbReference>